<dbReference type="GO" id="GO:0015031">
    <property type="term" value="P:protein transport"/>
    <property type="evidence" value="ECO:0007669"/>
    <property type="project" value="UniProtKB-KW"/>
</dbReference>
<dbReference type="GO" id="GO:0005085">
    <property type="term" value="F:guanyl-nucleotide exchange factor activity"/>
    <property type="evidence" value="ECO:0007669"/>
    <property type="project" value="UniProtKB-KW"/>
</dbReference>
<organism evidence="4 5">
    <name type="scientific">Cetraspora pellucida</name>
    <dbReference type="NCBI Taxonomy" id="1433469"/>
    <lineage>
        <taxon>Eukaryota</taxon>
        <taxon>Fungi</taxon>
        <taxon>Fungi incertae sedis</taxon>
        <taxon>Mucoromycota</taxon>
        <taxon>Glomeromycotina</taxon>
        <taxon>Glomeromycetes</taxon>
        <taxon>Diversisporales</taxon>
        <taxon>Gigasporaceae</taxon>
        <taxon>Cetraspora</taxon>
    </lineage>
</organism>
<evidence type="ECO:0000256" key="1">
    <source>
        <dbReference type="ARBA" id="ARBA00022448"/>
    </source>
</evidence>
<dbReference type="InterPro" id="IPR011323">
    <property type="entry name" value="Mss4/transl-control_tumour"/>
</dbReference>
<dbReference type="InterPro" id="IPR007515">
    <property type="entry name" value="Mss4"/>
</dbReference>
<dbReference type="EMBL" id="CAJVQA010000011">
    <property type="protein sequence ID" value="CAG8449741.1"/>
    <property type="molecule type" value="Genomic_DNA"/>
</dbReference>
<sequence length="164" mass="18377">MSNKQRFLYQDFSDPKAQLVTADNNQNAYDIYCPQPSCRCLLLRTSFGNFVEKPKDKTVLLPSTEKLDPNGTTISKENANWNGTNGESTSQSTVEYWQLTDMMAFENIGFSKTVEGSGLKYLCCADCNIGPIGYHDTNAQEKEYLLVVNRVSYDVGSLISEEIV</sequence>
<evidence type="ECO:0000313" key="5">
    <source>
        <dbReference type="Proteomes" id="UP000789759"/>
    </source>
</evidence>
<evidence type="ECO:0000256" key="2">
    <source>
        <dbReference type="ARBA" id="ARBA00022658"/>
    </source>
</evidence>
<dbReference type="Proteomes" id="UP000789759">
    <property type="component" value="Unassembled WGS sequence"/>
</dbReference>
<dbReference type="GO" id="GO:0006892">
    <property type="term" value="P:post-Golgi vesicle-mediated transport"/>
    <property type="evidence" value="ECO:0007669"/>
    <property type="project" value="TreeGrafter"/>
</dbReference>
<gene>
    <name evidence="4" type="ORF">CPELLU_LOCUS71</name>
</gene>
<evidence type="ECO:0000313" key="4">
    <source>
        <dbReference type="EMBL" id="CAG8449741.1"/>
    </source>
</evidence>
<keyword evidence="5" id="KW-1185">Reference proteome</keyword>
<dbReference type="GO" id="GO:0007264">
    <property type="term" value="P:small GTPase-mediated signal transduction"/>
    <property type="evidence" value="ECO:0007669"/>
    <property type="project" value="InterPro"/>
</dbReference>
<evidence type="ECO:0000256" key="3">
    <source>
        <dbReference type="ARBA" id="ARBA00022927"/>
    </source>
</evidence>
<dbReference type="GO" id="GO:0005829">
    <property type="term" value="C:cytosol"/>
    <property type="evidence" value="ECO:0007669"/>
    <property type="project" value="TreeGrafter"/>
</dbReference>
<name>A0A9N8VG14_9GLOM</name>
<dbReference type="OrthoDB" id="30840at2759"/>
<keyword evidence="3" id="KW-0653">Protein transport</keyword>
<dbReference type="PANTHER" id="PTHR13276">
    <property type="entry name" value="GUANINE NUCLEOTIDE EXCHANGE FACTOR MSS4"/>
    <property type="match status" value="1"/>
</dbReference>
<accession>A0A9N8VG14</accession>
<dbReference type="PANTHER" id="PTHR13276:SF0">
    <property type="entry name" value="GUANINE NUCLEOTIDE EXCHANGE FACTOR MSS4"/>
    <property type="match status" value="1"/>
</dbReference>
<dbReference type="PROSITE" id="PS51796">
    <property type="entry name" value="MSS4"/>
    <property type="match status" value="1"/>
</dbReference>
<keyword evidence="2" id="KW-0344">Guanine-nucleotide releasing factor</keyword>
<dbReference type="SUPFAM" id="SSF51316">
    <property type="entry name" value="Mss4-like"/>
    <property type="match status" value="1"/>
</dbReference>
<keyword evidence="1" id="KW-0813">Transport</keyword>
<reference evidence="4" key="1">
    <citation type="submission" date="2021-06" db="EMBL/GenBank/DDBJ databases">
        <authorList>
            <person name="Kallberg Y."/>
            <person name="Tangrot J."/>
            <person name="Rosling A."/>
        </authorList>
    </citation>
    <scope>NUCLEOTIDE SEQUENCE</scope>
    <source>
        <strain evidence="4">FL966</strain>
    </source>
</reference>
<dbReference type="InterPro" id="IPR011057">
    <property type="entry name" value="Mss4-like_sf"/>
</dbReference>
<dbReference type="Pfam" id="PF04421">
    <property type="entry name" value="Mss4"/>
    <property type="match status" value="1"/>
</dbReference>
<comment type="caution">
    <text evidence="4">The sequence shown here is derived from an EMBL/GenBank/DDBJ whole genome shotgun (WGS) entry which is preliminary data.</text>
</comment>
<dbReference type="AlphaFoldDB" id="A0A9N8VG14"/>
<proteinExistence type="predicted"/>
<dbReference type="GO" id="GO:0008270">
    <property type="term" value="F:zinc ion binding"/>
    <property type="evidence" value="ECO:0007669"/>
    <property type="project" value="TreeGrafter"/>
</dbReference>
<dbReference type="Gene3D" id="2.170.150.10">
    <property type="entry name" value="Metal Binding Protein, Guanine Nucleotide Exchange Factor, Chain A"/>
    <property type="match status" value="1"/>
</dbReference>
<protein>
    <submittedName>
        <fullName evidence="4">23786_t:CDS:1</fullName>
    </submittedName>
</protein>
<dbReference type="GO" id="GO:0016020">
    <property type="term" value="C:membrane"/>
    <property type="evidence" value="ECO:0007669"/>
    <property type="project" value="TreeGrafter"/>
</dbReference>